<keyword evidence="3" id="KW-1185">Reference proteome</keyword>
<dbReference type="SMART" id="SM00347">
    <property type="entry name" value="HTH_MARR"/>
    <property type="match status" value="1"/>
</dbReference>
<reference evidence="2 3" key="1">
    <citation type="submission" date="2022-06" db="EMBL/GenBank/DDBJ databases">
        <title>Pseudarthrobacter sp. strain RMG13 Genome sequencing and assembly.</title>
        <authorList>
            <person name="Kim I."/>
        </authorList>
    </citation>
    <scope>NUCLEOTIDE SEQUENCE [LARGE SCALE GENOMIC DNA]</scope>
    <source>
        <strain evidence="2 3">RMG13</strain>
    </source>
</reference>
<dbReference type="SUPFAM" id="SSF46785">
    <property type="entry name" value="Winged helix' DNA-binding domain"/>
    <property type="match status" value="1"/>
</dbReference>
<dbReference type="InterPro" id="IPR036388">
    <property type="entry name" value="WH-like_DNA-bd_sf"/>
</dbReference>
<dbReference type="PANTHER" id="PTHR33164:SF99">
    <property type="entry name" value="MARR FAMILY REGULATORY PROTEIN"/>
    <property type="match status" value="1"/>
</dbReference>
<dbReference type="EMBL" id="JANCLV010000009">
    <property type="protein sequence ID" value="MCP9000846.1"/>
    <property type="molecule type" value="Genomic_DNA"/>
</dbReference>
<dbReference type="InterPro" id="IPR036390">
    <property type="entry name" value="WH_DNA-bd_sf"/>
</dbReference>
<sequence length="165" mass="18146">MERAEEPRWLNGEERDVWLTLVAVIMKLPAALDAQLQQDAGISHFEYMVLAGLSEAPARTRRMSDLAGFTESGLPRLSQVVSRLEKRGWVHRSTDPSDGRITLATLTDEGWAKITRTAPGHVEAVRALVFDPLTKAQSRQLGSIGKRIMAAVDPEDRCLGESAPA</sequence>
<gene>
    <name evidence="2" type="ORF">NFC73_14090</name>
</gene>
<dbReference type="PANTHER" id="PTHR33164">
    <property type="entry name" value="TRANSCRIPTIONAL REGULATOR, MARR FAMILY"/>
    <property type="match status" value="1"/>
</dbReference>
<dbReference type="Proteomes" id="UP001524318">
    <property type="component" value="Unassembled WGS sequence"/>
</dbReference>
<accession>A0ABT1LS79</accession>
<feature type="domain" description="HTH marR-type" evidence="1">
    <location>
        <begin position="14"/>
        <end position="150"/>
    </location>
</feature>
<dbReference type="InterPro" id="IPR000835">
    <property type="entry name" value="HTH_MarR-typ"/>
</dbReference>
<evidence type="ECO:0000313" key="3">
    <source>
        <dbReference type="Proteomes" id="UP001524318"/>
    </source>
</evidence>
<dbReference type="PROSITE" id="PS50995">
    <property type="entry name" value="HTH_MARR_2"/>
    <property type="match status" value="1"/>
</dbReference>
<dbReference type="Pfam" id="PF01047">
    <property type="entry name" value="MarR"/>
    <property type="match status" value="1"/>
</dbReference>
<evidence type="ECO:0000259" key="1">
    <source>
        <dbReference type="PROSITE" id="PS50995"/>
    </source>
</evidence>
<dbReference type="Gene3D" id="1.10.10.10">
    <property type="entry name" value="Winged helix-like DNA-binding domain superfamily/Winged helix DNA-binding domain"/>
    <property type="match status" value="1"/>
</dbReference>
<comment type="caution">
    <text evidence="2">The sequence shown here is derived from an EMBL/GenBank/DDBJ whole genome shotgun (WGS) entry which is preliminary data.</text>
</comment>
<dbReference type="InterPro" id="IPR039422">
    <property type="entry name" value="MarR/SlyA-like"/>
</dbReference>
<name>A0ABT1LS79_9MICC</name>
<dbReference type="RefSeq" id="WP_254751181.1">
    <property type="nucleotide sequence ID" value="NZ_JANCLV010000009.1"/>
</dbReference>
<protein>
    <submittedName>
        <fullName evidence="2">MarR family transcriptional regulator</fullName>
    </submittedName>
</protein>
<organism evidence="2 3">
    <name type="scientific">Pseudarthrobacter humi</name>
    <dbReference type="NCBI Taxonomy" id="2952523"/>
    <lineage>
        <taxon>Bacteria</taxon>
        <taxon>Bacillati</taxon>
        <taxon>Actinomycetota</taxon>
        <taxon>Actinomycetes</taxon>
        <taxon>Micrococcales</taxon>
        <taxon>Micrococcaceae</taxon>
        <taxon>Pseudarthrobacter</taxon>
    </lineage>
</organism>
<proteinExistence type="predicted"/>
<evidence type="ECO:0000313" key="2">
    <source>
        <dbReference type="EMBL" id="MCP9000846.1"/>
    </source>
</evidence>